<reference evidence="2 4" key="1">
    <citation type="submission" date="2019-03" db="EMBL/GenBank/DDBJ databases">
        <title>Deep-cultivation of Planctomycetes and their phenomic and genomic characterization uncovers novel biology.</title>
        <authorList>
            <person name="Wiegand S."/>
            <person name="Jogler M."/>
            <person name="Boedeker C."/>
            <person name="Pinto D."/>
            <person name="Vollmers J."/>
            <person name="Rivas-Marin E."/>
            <person name="Kohn T."/>
            <person name="Peeters S.H."/>
            <person name="Heuer A."/>
            <person name="Rast P."/>
            <person name="Oberbeckmann S."/>
            <person name="Bunk B."/>
            <person name="Jeske O."/>
            <person name="Meyerdierks A."/>
            <person name="Storesund J.E."/>
            <person name="Kallscheuer N."/>
            <person name="Luecker S."/>
            <person name="Lage O.M."/>
            <person name="Pohl T."/>
            <person name="Merkel B.J."/>
            <person name="Hornburger P."/>
            <person name="Mueller R.-W."/>
            <person name="Bruemmer F."/>
            <person name="Labrenz M."/>
            <person name="Spormann A.M."/>
            <person name="Op den Camp H."/>
            <person name="Overmann J."/>
            <person name="Amann R."/>
            <person name="Jetten M.S.M."/>
            <person name="Mascher T."/>
            <person name="Medema M.H."/>
            <person name="Devos D.P."/>
            <person name="Kaster A.-K."/>
            <person name="Ovreas L."/>
            <person name="Rohde M."/>
            <person name="Galperin M.Y."/>
            <person name="Jogler C."/>
        </authorList>
    </citation>
    <scope>NUCLEOTIDE SEQUENCE [LARGE SCALE GENOMIC DNA]</scope>
    <source>
        <strain evidence="2 4">Enr10</strain>
        <strain evidence="3 5">Pan153</strain>
    </source>
</reference>
<dbReference type="RefSeq" id="WP_232093188.1">
    <property type="nucleotide sequence ID" value="NZ_CP036277.1"/>
</dbReference>
<dbReference type="Proteomes" id="UP000320839">
    <property type="component" value="Chromosome"/>
</dbReference>
<evidence type="ECO:0000313" key="2">
    <source>
        <dbReference type="EMBL" id="QDT24876.1"/>
    </source>
</evidence>
<dbReference type="InterPro" id="IPR023562">
    <property type="entry name" value="ClpP/TepA"/>
</dbReference>
<accession>A0A517PZV7</accession>
<dbReference type="GO" id="GO:0006508">
    <property type="term" value="P:proteolysis"/>
    <property type="evidence" value="ECO:0007669"/>
    <property type="project" value="UniProtKB-KW"/>
</dbReference>
<evidence type="ECO:0000313" key="5">
    <source>
        <dbReference type="Proteomes" id="UP000320839"/>
    </source>
</evidence>
<dbReference type="EC" id="3.4.21.92" evidence="2"/>
<evidence type="ECO:0000313" key="3">
    <source>
        <dbReference type="EMBL" id="QDV15528.1"/>
    </source>
</evidence>
<sequence>MSSQFEDYLETMTKRRRLRTVSNLKSYPEKAHSFRSPASQDKEPDWEISLSGDLGDKESDLVSRLVDVPRGSRGTIYFDSPGGSVYAGLTLASLIRLRQLNVAGVALGECSSAAILPFAACKHRYVTTYTTLLFHPIRWQSEDEVRLEEAAEWARHFKVLETDFDRLQAQLFGCRQSVLDRWTRPGRFVSGQELADAGLAQLIDPFSSEDQWKVIEAR</sequence>
<dbReference type="InterPro" id="IPR029045">
    <property type="entry name" value="ClpP/crotonase-like_dom_sf"/>
</dbReference>
<accession>A0A517ZZA6</accession>
<evidence type="ECO:0000313" key="4">
    <source>
        <dbReference type="Proteomes" id="UP000315647"/>
    </source>
</evidence>
<dbReference type="AlphaFoldDB" id="A0A517PZV7"/>
<keyword evidence="2" id="KW-0645">Protease</keyword>
<gene>
    <name evidence="2" type="primary">clpP_1</name>
    <name evidence="2" type="ORF">Enr10x_01680</name>
    <name evidence="3" type="ORF">Pan153_01420</name>
</gene>
<dbReference type="EMBL" id="CP036317">
    <property type="protein sequence ID" value="QDV15528.1"/>
    <property type="molecule type" value="Genomic_DNA"/>
</dbReference>
<proteinExistence type="predicted"/>
<protein>
    <submittedName>
        <fullName evidence="2">ATP-dependent Clp protease proteolytic subunit</fullName>
        <ecNumber evidence="2">3.4.21.92</ecNumber>
    </submittedName>
</protein>
<dbReference type="EMBL" id="CP037421">
    <property type="protein sequence ID" value="QDT24876.1"/>
    <property type="molecule type" value="Genomic_DNA"/>
</dbReference>
<accession>A0A518FGQ6</accession>
<dbReference type="GO" id="GO:0004252">
    <property type="term" value="F:serine-type endopeptidase activity"/>
    <property type="evidence" value="ECO:0007669"/>
    <property type="project" value="UniProtKB-EC"/>
</dbReference>
<dbReference type="Proteomes" id="UP000315647">
    <property type="component" value="Chromosome"/>
</dbReference>
<keyword evidence="2" id="KW-0378">Hydrolase</keyword>
<keyword evidence="4" id="KW-1185">Reference proteome</keyword>
<dbReference type="Pfam" id="PF00574">
    <property type="entry name" value="CLP_protease"/>
    <property type="match status" value="1"/>
</dbReference>
<evidence type="ECO:0000256" key="1">
    <source>
        <dbReference type="SAM" id="MobiDB-lite"/>
    </source>
</evidence>
<dbReference type="SUPFAM" id="SSF52096">
    <property type="entry name" value="ClpP/crotonase"/>
    <property type="match status" value="1"/>
</dbReference>
<organism evidence="2 4">
    <name type="scientific">Gimesia panareensis</name>
    <dbReference type="NCBI Taxonomy" id="2527978"/>
    <lineage>
        <taxon>Bacteria</taxon>
        <taxon>Pseudomonadati</taxon>
        <taxon>Planctomycetota</taxon>
        <taxon>Planctomycetia</taxon>
        <taxon>Planctomycetales</taxon>
        <taxon>Planctomycetaceae</taxon>
        <taxon>Gimesia</taxon>
    </lineage>
</organism>
<name>A0A517PZV7_9PLAN</name>
<dbReference type="Gene3D" id="3.90.226.10">
    <property type="entry name" value="2-enoyl-CoA Hydratase, Chain A, domain 1"/>
    <property type="match status" value="1"/>
</dbReference>
<feature type="region of interest" description="Disordered" evidence="1">
    <location>
        <begin position="28"/>
        <end position="47"/>
    </location>
</feature>